<dbReference type="GO" id="GO:0006614">
    <property type="term" value="P:SRP-dependent cotranslational protein targeting to membrane"/>
    <property type="evidence" value="ECO:0007669"/>
    <property type="project" value="UniProtKB-UniRule"/>
</dbReference>
<name>A0A137PIR4_CONC2</name>
<dbReference type="InterPro" id="IPR003210">
    <property type="entry name" value="Signal_recog_particle_SRP14"/>
</dbReference>
<proteinExistence type="inferred from homology"/>
<sequence>MLVENNQFLKKVESLFLSNKQKGSVNISFKQVPLKLKNSPNVMEVDSKSLFQTLVKATDNKKNKITTLVTVEAFSKFFEQLNPLLRTQMDTLKKRVRNKEKKSKSKKVQ</sequence>
<keyword evidence="5 7" id="KW-0733">Signal recognition particle</keyword>
<gene>
    <name evidence="9" type="ORF">CONCODRAFT_76616</name>
</gene>
<dbReference type="Gene3D" id="3.30.720.10">
    <property type="entry name" value="Signal recognition particle alu RNA binding heterodimer, srp9/1"/>
    <property type="match status" value="1"/>
</dbReference>
<keyword evidence="6 7" id="KW-0687">Ribonucleoprotein</keyword>
<comment type="similarity">
    <text evidence="2 7">Belongs to the SRP14 family.</text>
</comment>
<evidence type="ECO:0000256" key="6">
    <source>
        <dbReference type="ARBA" id="ARBA00023274"/>
    </source>
</evidence>
<reference evidence="9 10" key="1">
    <citation type="journal article" date="2015" name="Genome Biol. Evol.">
        <title>Phylogenomic analyses indicate that early fungi evolved digesting cell walls of algal ancestors of land plants.</title>
        <authorList>
            <person name="Chang Y."/>
            <person name="Wang S."/>
            <person name="Sekimoto S."/>
            <person name="Aerts A.L."/>
            <person name="Choi C."/>
            <person name="Clum A."/>
            <person name="LaButti K.M."/>
            <person name="Lindquist E.A."/>
            <person name="Yee Ngan C."/>
            <person name="Ohm R.A."/>
            <person name="Salamov A.A."/>
            <person name="Grigoriev I.V."/>
            <person name="Spatafora J.W."/>
            <person name="Berbee M.L."/>
        </authorList>
    </citation>
    <scope>NUCLEOTIDE SEQUENCE [LARGE SCALE GENOMIC DNA]</scope>
    <source>
        <strain evidence="9 10">NRRL 28638</strain>
    </source>
</reference>
<keyword evidence="10" id="KW-1185">Reference proteome</keyword>
<keyword evidence="4 7" id="KW-0694">RNA-binding</keyword>
<evidence type="ECO:0000256" key="7">
    <source>
        <dbReference type="RuleBase" id="RU368100"/>
    </source>
</evidence>
<dbReference type="AlphaFoldDB" id="A0A137PIR4"/>
<accession>A0A137PIR4</accession>
<evidence type="ECO:0000256" key="8">
    <source>
        <dbReference type="SAM" id="MobiDB-lite"/>
    </source>
</evidence>
<comment type="subcellular location">
    <subcellularLocation>
        <location evidence="1 7">Cytoplasm</location>
    </subcellularLocation>
</comment>
<protein>
    <recommendedName>
        <fullName evidence="7">Signal recognition particle subunit SRP14</fullName>
    </recommendedName>
    <alternativeName>
        <fullName evidence="7">Signal recognition particle 14 kDa protein</fullName>
    </alternativeName>
</protein>
<comment type="function">
    <text evidence="7">Component of the signal recognition particle (SRP) complex, a ribonucleoprotein complex that mediates the cotranslational targeting of secretory and membrane proteins to the endoplasmic reticulum (ER).</text>
</comment>
<dbReference type="OrthoDB" id="19209at2759"/>
<dbReference type="Proteomes" id="UP000070444">
    <property type="component" value="Unassembled WGS sequence"/>
</dbReference>
<evidence type="ECO:0000256" key="3">
    <source>
        <dbReference type="ARBA" id="ARBA00022490"/>
    </source>
</evidence>
<evidence type="ECO:0000313" key="10">
    <source>
        <dbReference type="Proteomes" id="UP000070444"/>
    </source>
</evidence>
<evidence type="ECO:0000256" key="2">
    <source>
        <dbReference type="ARBA" id="ARBA00010349"/>
    </source>
</evidence>
<evidence type="ECO:0000313" key="9">
    <source>
        <dbReference type="EMBL" id="KXN74882.1"/>
    </source>
</evidence>
<dbReference type="Pfam" id="PF02290">
    <property type="entry name" value="SRP14"/>
    <property type="match status" value="1"/>
</dbReference>
<evidence type="ECO:0000256" key="5">
    <source>
        <dbReference type="ARBA" id="ARBA00023135"/>
    </source>
</evidence>
<keyword evidence="3 7" id="KW-0963">Cytoplasm</keyword>
<evidence type="ECO:0000256" key="4">
    <source>
        <dbReference type="ARBA" id="ARBA00022884"/>
    </source>
</evidence>
<dbReference type="GO" id="GO:0008312">
    <property type="term" value="F:7S RNA binding"/>
    <property type="evidence" value="ECO:0007669"/>
    <property type="project" value="UniProtKB-UniRule"/>
</dbReference>
<comment type="subunit">
    <text evidence="7">Component of a fungal signal recognition particle (SRP) complex that consists of a 7SL RNA molecule (scR1) and at least six protein subunits: SRP72, SRP68, SRP54, SEC65, SRP21 and SRP14.</text>
</comment>
<dbReference type="GO" id="GO:0005786">
    <property type="term" value="C:signal recognition particle, endoplasmic reticulum targeting"/>
    <property type="evidence" value="ECO:0007669"/>
    <property type="project" value="UniProtKB-UniRule"/>
</dbReference>
<dbReference type="SUPFAM" id="SSF54762">
    <property type="entry name" value="Signal recognition particle alu RNA binding heterodimer, SRP9/14"/>
    <property type="match status" value="1"/>
</dbReference>
<dbReference type="EMBL" id="KQ964419">
    <property type="protein sequence ID" value="KXN74882.1"/>
    <property type="molecule type" value="Genomic_DNA"/>
</dbReference>
<evidence type="ECO:0000256" key="1">
    <source>
        <dbReference type="ARBA" id="ARBA00004496"/>
    </source>
</evidence>
<dbReference type="InterPro" id="IPR009018">
    <property type="entry name" value="Signal_recog_particle_SRP9/14"/>
</dbReference>
<feature type="region of interest" description="Disordered" evidence="8">
    <location>
        <begin position="89"/>
        <end position="109"/>
    </location>
</feature>
<dbReference type="STRING" id="796925.A0A137PIR4"/>
<dbReference type="GO" id="GO:0030942">
    <property type="term" value="F:endoplasmic reticulum signal peptide binding"/>
    <property type="evidence" value="ECO:0007669"/>
    <property type="project" value="UniProtKB-UniRule"/>
</dbReference>
<dbReference type="PANTHER" id="PTHR12013">
    <property type="entry name" value="SIGNAL RECOGNITION PARTICLE 14 KD PROTEIN"/>
    <property type="match status" value="1"/>
</dbReference>
<feature type="compositionally biased region" description="Basic residues" evidence="8">
    <location>
        <begin position="94"/>
        <end position="109"/>
    </location>
</feature>
<organism evidence="9 10">
    <name type="scientific">Conidiobolus coronatus (strain ATCC 28846 / CBS 209.66 / NRRL 28638)</name>
    <name type="common">Delacroixia coronata</name>
    <dbReference type="NCBI Taxonomy" id="796925"/>
    <lineage>
        <taxon>Eukaryota</taxon>
        <taxon>Fungi</taxon>
        <taxon>Fungi incertae sedis</taxon>
        <taxon>Zoopagomycota</taxon>
        <taxon>Entomophthoromycotina</taxon>
        <taxon>Entomophthoromycetes</taxon>
        <taxon>Entomophthorales</taxon>
        <taxon>Ancylistaceae</taxon>
        <taxon>Conidiobolus</taxon>
    </lineage>
</organism>